<proteinExistence type="predicted"/>
<dbReference type="EMBL" id="MCBQ01012347">
    <property type="protein sequence ID" value="RKF65322.1"/>
    <property type="molecule type" value="Genomic_DNA"/>
</dbReference>
<sequence>PLPKSVPTLDGKKDPLDGLILEEPGLASIRDEAPIRHIA</sequence>
<dbReference type="AlphaFoldDB" id="A0A420I6N9"/>
<gene>
    <name evidence="1" type="ORF">GcM3_123017</name>
</gene>
<accession>A0A420I6N9</accession>
<name>A0A420I6N9_9PEZI</name>
<reference evidence="1 2" key="1">
    <citation type="journal article" date="2018" name="BMC Genomics">
        <title>Comparative genome analyses reveal sequence features reflecting distinct modes of host-adaptation between dicot and monocot powdery mildew.</title>
        <authorList>
            <person name="Wu Y."/>
            <person name="Ma X."/>
            <person name="Pan Z."/>
            <person name="Kale S.D."/>
            <person name="Song Y."/>
            <person name="King H."/>
            <person name="Zhang Q."/>
            <person name="Presley C."/>
            <person name="Deng X."/>
            <person name="Wei C.I."/>
            <person name="Xiao S."/>
        </authorList>
    </citation>
    <scope>NUCLEOTIDE SEQUENCE [LARGE SCALE GENOMIC DNA]</scope>
    <source>
        <strain evidence="1">UMSG3</strain>
    </source>
</reference>
<evidence type="ECO:0000313" key="2">
    <source>
        <dbReference type="Proteomes" id="UP000283383"/>
    </source>
</evidence>
<protein>
    <submittedName>
        <fullName evidence="1">Putative effector protein</fullName>
    </submittedName>
</protein>
<evidence type="ECO:0000313" key="1">
    <source>
        <dbReference type="EMBL" id="RKF65322.1"/>
    </source>
</evidence>
<comment type="caution">
    <text evidence="1">The sequence shown here is derived from an EMBL/GenBank/DDBJ whole genome shotgun (WGS) entry which is preliminary data.</text>
</comment>
<dbReference type="Proteomes" id="UP000283383">
    <property type="component" value="Unassembled WGS sequence"/>
</dbReference>
<keyword evidence="2" id="KW-1185">Reference proteome</keyword>
<feature type="non-terminal residue" evidence="1">
    <location>
        <position position="1"/>
    </location>
</feature>
<organism evidence="1 2">
    <name type="scientific">Golovinomyces cichoracearum</name>
    <dbReference type="NCBI Taxonomy" id="62708"/>
    <lineage>
        <taxon>Eukaryota</taxon>
        <taxon>Fungi</taxon>
        <taxon>Dikarya</taxon>
        <taxon>Ascomycota</taxon>
        <taxon>Pezizomycotina</taxon>
        <taxon>Leotiomycetes</taxon>
        <taxon>Erysiphales</taxon>
        <taxon>Erysiphaceae</taxon>
        <taxon>Golovinomyces</taxon>
    </lineage>
</organism>